<evidence type="ECO:0000313" key="1">
    <source>
        <dbReference type="EMBL" id="KYM94415.1"/>
    </source>
</evidence>
<dbReference type="Proteomes" id="UP000078542">
    <property type="component" value="Unassembled WGS sequence"/>
</dbReference>
<dbReference type="EMBL" id="KQ978379">
    <property type="protein sequence ID" value="KYM94415.1"/>
    <property type="molecule type" value="Genomic_DNA"/>
</dbReference>
<name>A0A195C1C1_9HYME</name>
<evidence type="ECO:0000313" key="2">
    <source>
        <dbReference type="Proteomes" id="UP000078542"/>
    </source>
</evidence>
<sequence>METVPRSYVPWHVPLCIFGRKGGKDKKRGWNGRTVGRATRILVNVLSAGS</sequence>
<organism evidence="1 2">
    <name type="scientific">Cyphomyrmex costatus</name>
    <dbReference type="NCBI Taxonomy" id="456900"/>
    <lineage>
        <taxon>Eukaryota</taxon>
        <taxon>Metazoa</taxon>
        <taxon>Ecdysozoa</taxon>
        <taxon>Arthropoda</taxon>
        <taxon>Hexapoda</taxon>
        <taxon>Insecta</taxon>
        <taxon>Pterygota</taxon>
        <taxon>Neoptera</taxon>
        <taxon>Endopterygota</taxon>
        <taxon>Hymenoptera</taxon>
        <taxon>Apocrita</taxon>
        <taxon>Aculeata</taxon>
        <taxon>Formicoidea</taxon>
        <taxon>Formicidae</taxon>
        <taxon>Myrmicinae</taxon>
        <taxon>Cyphomyrmex</taxon>
    </lineage>
</organism>
<proteinExistence type="predicted"/>
<keyword evidence="2" id="KW-1185">Reference proteome</keyword>
<accession>A0A195C1C1</accession>
<gene>
    <name evidence="1" type="ORF">ALC62_14858</name>
</gene>
<protein>
    <submittedName>
        <fullName evidence="1">Uncharacterized protein</fullName>
    </submittedName>
</protein>
<dbReference type="AlphaFoldDB" id="A0A195C1C1"/>
<reference evidence="1 2" key="1">
    <citation type="submission" date="2016-03" db="EMBL/GenBank/DDBJ databases">
        <title>Cyphomyrmex costatus WGS genome.</title>
        <authorList>
            <person name="Nygaard S."/>
            <person name="Hu H."/>
            <person name="Boomsma J."/>
            <person name="Zhang G."/>
        </authorList>
    </citation>
    <scope>NUCLEOTIDE SEQUENCE [LARGE SCALE GENOMIC DNA]</scope>
    <source>
        <strain evidence="1">MS0001</strain>
        <tissue evidence="1">Whole body</tissue>
    </source>
</reference>